<feature type="domain" description="HTH cro/C1-type" evidence="2">
    <location>
        <begin position="11"/>
        <end position="65"/>
    </location>
</feature>
<dbReference type="InterPro" id="IPR055415">
    <property type="entry name" value="LD_SV2"/>
</dbReference>
<dbReference type="Pfam" id="PF01381">
    <property type="entry name" value="HTH_3"/>
    <property type="match status" value="1"/>
</dbReference>
<dbReference type="InterPro" id="IPR001646">
    <property type="entry name" value="5peptide_repeat"/>
</dbReference>
<dbReference type="Pfam" id="PF00805">
    <property type="entry name" value="Pentapeptide"/>
    <property type="match status" value="1"/>
</dbReference>
<proteinExistence type="predicted"/>
<keyword evidence="4" id="KW-1185">Reference proteome</keyword>
<evidence type="ECO:0000259" key="2">
    <source>
        <dbReference type="PROSITE" id="PS50943"/>
    </source>
</evidence>
<organism evidence="3 4">
    <name type="scientific">Pedobacter lusitanus</name>
    <dbReference type="NCBI Taxonomy" id="1503925"/>
    <lineage>
        <taxon>Bacteria</taxon>
        <taxon>Pseudomonadati</taxon>
        <taxon>Bacteroidota</taxon>
        <taxon>Sphingobacteriia</taxon>
        <taxon>Sphingobacteriales</taxon>
        <taxon>Sphingobacteriaceae</taxon>
        <taxon>Pedobacter</taxon>
    </lineage>
</organism>
<dbReference type="InterPro" id="IPR010982">
    <property type="entry name" value="Lambda_DNA-bd_dom_sf"/>
</dbReference>
<dbReference type="Gene3D" id="2.160.20.80">
    <property type="entry name" value="E3 ubiquitin-protein ligase SopA"/>
    <property type="match status" value="3"/>
</dbReference>
<dbReference type="EMBL" id="JXRA01000005">
    <property type="protein sequence ID" value="KIO78890.1"/>
    <property type="molecule type" value="Genomic_DNA"/>
</dbReference>
<reference evidence="3 4" key="1">
    <citation type="submission" date="2015-01" db="EMBL/GenBank/DDBJ databases">
        <title>Draft genome sequence of Pedobacter sp. NL19 isolated from sludge of an effluent treatment pond in an abandoned uranium mine.</title>
        <authorList>
            <person name="Santos T."/>
            <person name="Caetano T."/>
            <person name="Covas C."/>
            <person name="Cruz A."/>
            <person name="Mendo S."/>
        </authorList>
    </citation>
    <scope>NUCLEOTIDE SEQUENCE [LARGE SCALE GENOMIC DNA]</scope>
    <source>
        <strain evidence="3 4">NL19</strain>
    </source>
</reference>
<evidence type="ECO:0000256" key="1">
    <source>
        <dbReference type="SAM" id="MobiDB-lite"/>
    </source>
</evidence>
<dbReference type="InterPro" id="IPR052949">
    <property type="entry name" value="PA_immunity-related"/>
</dbReference>
<dbReference type="SUPFAM" id="SSF47413">
    <property type="entry name" value="lambda repressor-like DNA-binding domains"/>
    <property type="match status" value="1"/>
</dbReference>
<comment type="caution">
    <text evidence="3">The sequence shown here is derived from an EMBL/GenBank/DDBJ whole genome shotgun (WGS) entry which is preliminary data.</text>
</comment>
<dbReference type="PANTHER" id="PTHR42999">
    <property type="entry name" value="ANTIBIOTIC RESISTANCE PROTEIN MCBG"/>
    <property type="match status" value="1"/>
</dbReference>
<dbReference type="CDD" id="cd00093">
    <property type="entry name" value="HTH_XRE"/>
    <property type="match status" value="1"/>
</dbReference>
<dbReference type="STRING" id="1503925.TH53_00835"/>
<accession>A0A0D0GRR9</accession>
<dbReference type="Proteomes" id="UP000032049">
    <property type="component" value="Unassembled WGS sequence"/>
</dbReference>
<sequence>MLNTKMIGNRIAEGRRKINISQAELAQRLFISSQAVGKWERGESMPDITTFNRLAEILGVDLNYFSENFQSETAEPVSVESPDKRSGELPSGPAISGKKLSWDMSNGNWVDADFSGLKNLHEKFSSSNIQRCLFIDSDLSGLLLKGNHVDSCNFSDSDISNSHIHNSHLDKNLFRNCSLEETEFSKSHIKSCDFSGTNFTAVEFKYSGFEKNTVTNSLWNRTSFIDTHIADTTFNGTLEDCYFEDCGFTRVIFQQSTLIHTFFKNRSLKGVQFIDCQADRLTFEFLKNGKADLTGITLLTS</sequence>
<dbReference type="Gene3D" id="1.10.260.40">
    <property type="entry name" value="lambda repressor-like DNA-binding domains"/>
    <property type="match status" value="1"/>
</dbReference>
<dbReference type="Pfam" id="PF23894">
    <property type="entry name" value="LD_SV2"/>
    <property type="match status" value="1"/>
</dbReference>
<dbReference type="PANTHER" id="PTHR42999:SF1">
    <property type="entry name" value="PENTAPEPTIDE REPEAT-CONTAINING PROTEIN"/>
    <property type="match status" value="1"/>
</dbReference>
<dbReference type="PROSITE" id="PS50943">
    <property type="entry name" value="HTH_CROC1"/>
    <property type="match status" value="1"/>
</dbReference>
<gene>
    <name evidence="3" type="ORF">TH53_00835</name>
</gene>
<evidence type="ECO:0000313" key="4">
    <source>
        <dbReference type="Proteomes" id="UP000032049"/>
    </source>
</evidence>
<evidence type="ECO:0000313" key="3">
    <source>
        <dbReference type="EMBL" id="KIO78890.1"/>
    </source>
</evidence>
<dbReference type="GO" id="GO:0003677">
    <property type="term" value="F:DNA binding"/>
    <property type="evidence" value="ECO:0007669"/>
    <property type="project" value="UniProtKB-KW"/>
</dbReference>
<dbReference type="AlphaFoldDB" id="A0A0D0GRR9"/>
<name>A0A0D0GRR9_9SPHI</name>
<dbReference type="OrthoDB" id="9812495at2"/>
<dbReference type="InterPro" id="IPR001387">
    <property type="entry name" value="Cro/C1-type_HTH"/>
</dbReference>
<dbReference type="SUPFAM" id="SSF141571">
    <property type="entry name" value="Pentapeptide repeat-like"/>
    <property type="match status" value="2"/>
</dbReference>
<dbReference type="RefSeq" id="WP_041877471.1">
    <property type="nucleotide sequence ID" value="NZ_CP157278.1"/>
</dbReference>
<feature type="region of interest" description="Disordered" evidence="1">
    <location>
        <begin position="73"/>
        <end position="98"/>
    </location>
</feature>
<dbReference type="SMART" id="SM00530">
    <property type="entry name" value="HTH_XRE"/>
    <property type="match status" value="1"/>
</dbReference>
<keyword evidence="3" id="KW-0238">DNA-binding</keyword>
<protein>
    <submittedName>
        <fullName evidence="3">DNA-binding protein</fullName>
    </submittedName>
</protein>